<dbReference type="RefSeq" id="WP_317835446.1">
    <property type="nucleotide sequence ID" value="NZ_CP136920.1"/>
</dbReference>
<dbReference type="PANTHER" id="PTHR37422:SF23">
    <property type="entry name" value="TEICHURONIC ACID BIOSYNTHESIS PROTEIN TUAE"/>
    <property type="match status" value="1"/>
</dbReference>
<keyword evidence="3 5" id="KW-1133">Transmembrane helix</keyword>
<evidence type="ECO:0000256" key="5">
    <source>
        <dbReference type="SAM" id="Phobius"/>
    </source>
</evidence>
<evidence type="ECO:0000313" key="8">
    <source>
        <dbReference type="Proteomes" id="UP001304300"/>
    </source>
</evidence>
<proteinExistence type="predicted"/>
<dbReference type="GO" id="GO:0016874">
    <property type="term" value="F:ligase activity"/>
    <property type="evidence" value="ECO:0007669"/>
    <property type="project" value="UniProtKB-KW"/>
</dbReference>
<dbReference type="KEGG" id="puo:RZN69_07390"/>
<comment type="subcellular location">
    <subcellularLocation>
        <location evidence="1">Membrane</location>
        <topology evidence="1">Multi-pass membrane protein</topology>
    </subcellularLocation>
</comment>
<feature type="domain" description="O-antigen ligase-related" evidence="6">
    <location>
        <begin position="259"/>
        <end position="437"/>
    </location>
</feature>
<evidence type="ECO:0000313" key="7">
    <source>
        <dbReference type="EMBL" id="WOO42912.1"/>
    </source>
</evidence>
<feature type="transmembrane region" description="Helical" evidence="5">
    <location>
        <begin position="81"/>
        <end position="102"/>
    </location>
</feature>
<feature type="transmembrane region" description="Helical" evidence="5">
    <location>
        <begin position="20"/>
        <end position="38"/>
    </location>
</feature>
<evidence type="ECO:0000256" key="1">
    <source>
        <dbReference type="ARBA" id="ARBA00004141"/>
    </source>
</evidence>
<evidence type="ECO:0000256" key="2">
    <source>
        <dbReference type="ARBA" id="ARBA00022692"/>
    </source>
</evidence>
<dbReference type="GO" id="GO:0016020">
    <property type="term" value="C:membrane"/>
    <property type="evidence" value="ECO:0007669"/>
    <property type="project" value="UniProtKB-SubCell"/>
</dbReference>
<dbReference type="EMBL" id="CP136920">
    <property type="protein sequence ID" value="WOO42912.1"/>
    <property type="molecule type" value="Genomic_DNA"/>
</dbReference>
<keyword evidence="8" id="KW-1185">Reference proteome</keyword>
<protein>
    <submittedName>
        <fullName evidence="7">O-antigen ligase family protein</fullName>
    </submittedName>
</protein>
<feature type="transmembrane region" description="Helical" evidence="5">
    <location>
        <begin position="44"/>
        <end position="61"/>
    </location>
</feature>
<gene>
    <name evidence="7" type="ORF">RZN69_07390</name>
</gene>
<dbReference type="PANTHER" id="PTHR37422">
    <property type="entry name" value="TEICHURONIC ACID BIOSYNTHESIS PROTEIN TUAE"/>
    <property type="match status" value="1"/>
</dbReference>
<keyword evidence="2 5" id="KW-0812">Transmembrane</keyword>
<feature type="transmembrane region" description="Helical" evidence="5">
    <location>
        <begin position="223"/>
        <end position="240"/>
    </location>
</feature>
<keyword evidence="7" id="KW-0436">Ligase</keyword>
<evidence type="ECO:0000256" key="3">
    <source>
        <dbReference type="ARBA" id="ARBA00022989"/>
    </source>
</evidence>
<feature type="transmembrane region" description="Helical" evidence="5">
    <location>
        <begin position="252"/>
        <end position="270"/>
    </location>
</feature>
<reference evidence="7 8" key="1">
    <citation type="submission" date="2023-10" db="EMBL/GenBank/DDBJ databases">
        <title>Rubellicoccus peritrichatus gen. nov., sp. nov., isolated from an algae of coral reef tank.</title>
        <authorList>
            <person name="Luo J."/>
        </authorList>
    </citation>
    <scope>NUCLEOTIDE SEQUENCE [LARGE SCALE GENOMIC DNA]</scope>
    <source>
        <strain evidence="7 8">CR14</strain>
    </source>
</reference>
<feature type="transmembrane region" description="Helical" evidence="5">
    <location>
        <begin position="171"/>
        <end position="191"/>
    </location>
</feature>
<dbReference type="AlphaFoldDB" id="A0AAQ3LCM0"/>
<feature type="transmembrane region" description="Helical" evidence="5">
    <location>
        <begin position="302"/>
        <end position="319"/>
    </location>
</feature>
<feature type="transmembrane region" description="Helical" evidence="5">
    <location>
        <begin position="482"/>
        <end position="502"/>
    </location>
</feature>
<dbReference type="Proteomes" id="UP001304300">
    <property type="component" value="Chromosome"/>
</dbReference>
<feature type="transmembrane region" description="Helical" evidence="5">
    <location>
        <begin position="276"/>
        <end position="295"/>
    </location>
</feature>
<sequence length="507" mass="57616">MNSGLRRKKSSTISLREKWVAIALIPAIMAPPWFLGGMRWWQQLIFLALAIPPFVLCFVRFRDEQSANRDQKGSESAFRRLFGFPPFWLTLLFLVYISIGALNYSWEYVLLDDGAKWQMQKLSVDQYIHWLPNGVKAVFAKMDAWRVVIVYATGLLLVCSVWLGIERRRTLWFLVGIVSLNAFLVALLTILQDLSGTKLIYWSFKSANPQFAGPFQYRNHGGAYMYLGLASSAACAIYHWKRGSSWERKSNPAVLFLFFSFIIIIGLLFAGSRGGILFGGGIAAVATVLFLGTSFLSGRQGLIALGTVSFTSIVLVWFAKPYLQRAWPELEKRIEQTGDQLSDVGLDGKTALDKRFLATHATIDMWKAKPWFGWGAGSFRWIFPKFQFEYPYLFYVPRSLDRSKKDPNLSPRYQAFYNTHNDWAQFPAEYGMIGCGILLSCLGYWVLRSLRYIVDMNVEIIIVLVGGVALFIHSFLDFLLYNPPVMLCVTILITLGGAQLGMKNRRC</sequence>
<feature type="transmembrane region" description="Helical" evidence="5">
    <location>
        <begin position="459"/>
        <end position="476"/>
    </location>
</feature>
<organism evidence="7 8">
    <name type="scientific">Rubellicoccus peritrichatus</name>
    <dbReference type="NCBI Taxonomy" id="3080537"/>
    <lineage>
        <taxon>Bacteria</taxon>
        <taxon>Pseudomonadati</taxon>
        <taxon>Verrucomicrobiota</taxon>
        <taxon>Opitutia</taxon>
        <taxon>Puniceicoccales</taxon>
        <taxon>Cerasicoccaceae</taxon>
        <taxon>Rubellicoccus</taxon>
    </lineage>
</organism>
<dbReference type="InterPro" id="IPR007016">
    <property type="entry name" value="O-antigen_ligase-rel_domated"/>
</dbReference>
<dbReference type="InterPro" id="IPR051533">
    <property type="entry name" value="WaaL-like"/>
</dbReference>
<evidence type="ECO:0000259" key="6">
    <source>
        <dbReference type="Pfam" id="PF04932"/>
    </source>
</evidence>
<name>A0AAQ3LCM0_9BACT</name>
<feature type="transmembrane region" description="Helical" evidence="5">
    <location>
        <begin position="144"/>
        <end position="164"/>
    </location>
</feature>
<dbReference type="Pfam" id="PF04932">
    <property type="entry name" value="Wzy_C"/>
    <property type="match status" value="1"/>
</dbReference>
<keyword evidence="4 5" id="KW-0472">Membrane</keyword>
<accession>A0AAQ3LCM0</accession>
<evidence type="ECO:0000256" key="4">
    <source>
        <dbReference type="ARBA" id="ARBA00023136"/>
    </source>
</evidence>
<feature type="transmembrane region" description="Helical" evidence="5">
    <location>
        <begin position="430"/>
        <end position="447"/>
    </location>
</feature>